<evidence type="ECO:0000313" key="2">
    <source>
        <dbReference type="EMBL" id="PBK58650.1"/>
    </source>
</evidence>
<accession>A0A2H3ALN2</accession>
<evidence type="ECO:0000313" key="3">
    <source>
        <dbReference type="Proteomes" id="UP000218334"/>
    </source>
</evidence>
<organism evidence="2 3">
    <name type="scientific">Armillaria solidipes</name>
    <dbReference type="NCBI Taxonomy" id="1076256"/>
    <lineage>
        <taxon>Eukaryota</taxon>
        <taxon>Fungi</taxon>
        <taxon>Dikarya</taxon>
        <taxon>Basidiomycota</taxon>
        <taxon>Agaricomycotina</taxon>
        <taxon>Agaricomycetes</taxon>
        <taxon>Agaricomycetidae</taxon>
        <taxon>Agaricales</taxon>
        <taxon>Marasmiineae</taxon>
        <taxon>Physalacriaceae</taxon>
        <taxon>Armillaria</taxon>
    </lineage>
</organism>
<keyword evidence="1" id="KW-0472">Membrane</keyword>
<keyword evidence="3" id="KW-1185">Reference proteome</keyword>
<evidence type="ECO:0000256" key="1">
    <source>
        <dbReference type="SAM" id="Phobius"/>
    </source>
</evidence>
<gene>
    <name evidence="2" type="ORF">ARMSODRAFT_104471</name>
</gene>
<name>A0A2H3ALN2_9AGAR</name>
<dbReference type="Proteomes" id="UP000218334">
    <property type="component" value="Unassembled WGS sequence"/>
</dbReference>
<protein>
    <submittedName>
        <fullName evidence="2">Uncharacterized protein</fullName>
    </submittedName>
</protein>
<sequence>MGPVLAPCRGSIIESPLNSCAYMRTNHCMDWACPARSFQVSFLQQSQYRGRSQLAMTGSLRSASWSLRLLGWSVCGIKSIWRDRFCTSGCSYQVCISASIYAIHSAQLSHLPLRAPNSAVYILLCLIYLPVLASSPFLSFRAMMSRHHRHRRAEGYILFPIFQSVELFVGRMQSGGRDGFEVSRCSPAA</sequence>
<keyword evidence="1" id="KW-1133">Transmembrane helix</keyword>
<reference evidence="3" key="1">
    <citation type="journal article" date="2017" name="Nat. Ecol. Evol.">
        <title>Genome expansion and lineage-specific genetic innovations in the forest pathogenic fungi Armillaria.</title>
        <authorList>
            <person name="Sipos G."/>
            <person name="Prasanna A.N."/>
            <person name="Walter M.C."/>
            <person name="O'Connor E."/>
            <person name="Balint B."/>
            <person name="Krizsan K."/>
            <person name="Kiss B."/>
            <person name="Hess J."/>
            <person name="Varga T."/>
            <person name="Slot J."/>
            <person name="Riley R."/>
            <person name="Boka B."/>
            <person name="Rigling D."/>
            <person name="Barry K."/>
            <person name="Lee J."/>
            <person name="Mihaltcheva S."/>
            <person name="LaButti K."/>
            <person name="Lipzen A."/>
            <person name="Waldron R."/>
            <person name="Moloney N.M."/>
            <person name="Sperisen C."/>
            <person name="Kredics L."/>
            <person name="Vagvoelgyi C."/>
            <person name="Patrignani A."/>
            <person name="Fitzpatrick D."/>
            <person name="Nagy I."/>
            <person name="Doyle S."/>
            <person name="Anderson J.B."/>
            <person name="Grigoriev I.V."/>
            <person name="Gueldener U."/>
            <person name="Muensterkoetter M."/>
            <person name="Nagy L.G."/>
        </authorList>
    </citation>
    <scope>NUCLEOTIDE SEQUENCE [LARGE SCALE GENOMIC DNA]</scope>
    <source>
        <strain evidence="3">28-4</strain>
    </source>
</reference>
<dbReference type="AlphaFoldDB" id="A0A2H3ALN2"/>
<dbReference type="EMBL" id="KZ293530">
    <property type="protein sequence ID" value="PBK58650.1"/>
    <property type="molecule type" value="Genomic_DNA"/>
</dbReference>
<keyword evidence="1" id="KW-0812">Transmembrane</keyword>
<proteinExistence type="predicted"/>
<feature type="transmembrane region" description="Helical" evidence="1">
    <location>
        <begin position="119"/>
        <end position="142"/>
    </location>
</feature>